<keyword evidence="7 10" id="KW-0472">Membrane</keyword>
<evidence type="ECO:0000256" key="7">
    <source>
        <dbReference type="ARBA" id="ARBA00023136"/>
    </source>
</evidence>
<dbReference type="Pfam" id="PF00893">
    <property type="entry name" value="Multi_Drug_Res"/>
    <property type="match status" value="1"/>
</dbReference>
<dbReference type="Gene3D" id="1.10.3730.20">
    <property type="match status" value="1"/>
</dbReference>
<evidence type="ECO:0000256" key="1">
    <source>
        <dbReference type="ARBA" id="ARBA00004651"/>
    </source>
</evidence>
<evidence type="ECO:0000313" key="11">
    <source>
        <dbReference type="EMBL" id="AKS34044.1"/>
    </source>
</evidence>
<dbReference type="Proteomes" id="UP000062255">
    <property type="component" value="Chromosome"/>
</dbReference>
<dbReference type="InterPro" id="IPR000390">
    <property type="entry name" value="Small_drug/metabolite_transptr"/>
</dbReference>
<dbReference type="PANTHER" id="PTHR30561:SF1">
    <property type="entry name" value="MULTIDRUG TRANSPORTER EMRE"/>
    <property type="match status" value="1"/>
</dbReference>
<keyword evidence="8" id="KW-0046">Antibiotic resistance</keyword>
<feature type="transmembrane region" description="Helical" evidence="10">
    <location>
        <begin position="84"/>
        <end position="102"/>
    </location>
</feature>
<comment type="similarity">
    <text evidence="2">Belongs to the drug/metabolite transporter (DMT) superfamily. Small multidrug resistance (SMR) (TC 2.A.7.1) family. Mmr subfamily.</text>
</comment>
<name>A0A0K0X9D5_MYCGD</name>
<keyword evidence="4" id="KW-1003">Cell membrane</keyword>
<evidence type="ECO:0000256" key="10">
    <source>
        <dbReference type="SAM" id="Phobius"/>
    </source>
</evidence>
<reference evidence="11 12" key="1">
    <citation type="submission" date="2015-07" db="EMBL/GenBank/DDBJ databases">
        <title>Complete genome sequence of Mycobacterium goodii X7B, a facultative thermophilic biodesulfurizing bacterium.</title>
        <authorList>
            <person name="Yu B."/>
            <person name="Li F."/>
            <person name="Xu P."/>
        </authorList>
    </citation>
    <scope>NUCLEOTIDE SEQUENCE [LARGE SCALE GENOMIC DNA]</scope>
    <source>
        <strain evidence="11 12">X7B</strain>
    </source>
</reference>
<feature type="transmembrane region" description="Helical" evidence="10">
    <location>
        <begin position="30"/>
        <end position="49"/>
    </location>
</feature>
<dbReference type="GO" id="GO:0022857">
    <property type="term" value="F:transmembrane transporter activity"/>
    <property type="evidence" value="ECO:0007669"/>
    <property type="project" value="InterPro"/>
</dbReference>
<dbReference type="PANTHER" id="PTHR30561">
    <property type="entry name" value="SMR FAMILY PROTON-DEPENDENT DRUG EFFLUX TRANSPORTER SUGE"/>
    <property type="match status" value="1"/>
</dbReference>
<evidence type="ECO:0000313" key="12">
    <source>
        <dbReference type="Proteomes" id="UP000062255"/>
    </source>
</evidence>
<dbReference type="GO" id="GO:0046677">
    <property type="term" value="P:response to antibiotic"/>
    <property type="evidence" value="ECO:0007669"/>
    <property type="project" value="UniProtKB-KW"/>
</dbReference>
<dbReference type="EMBL" id="CP012150">
    <property type="protein sequence ID" value="AKS34044.1"/>
    <property type="molecule type" value="Genomic_DNA"/>
</dbReference>
<dbReference type="PATRIC" id="fig|134601.6.peg.4451"/>
<organism evidence="11 12">
    <name type="scientific">Mycolicibacterium goodii</name>
    <name type="common">Mycobacterium goodii</name>
    <dbReference type="NCBI Taxonomy" id="134601"/>
    <lineage>
        <taxon>Bacteria</taxon>
        <taxon>Bacillati</taxon>
        <taxon>Actinomycetota</taxon>
        <taxon>Actinomycetes</taxon>
        <taxon>Mycobacteriales</taxon>
        <taxon>Mycobacteriaceae</taxon>
        <taxon>Mycolicibacterium</taxon>
    </lineage>
</organism>
<dbReference type="KEGG" id="mgo:AFA91_21550"/>
<comment type="subcellular location">
    <subcellularLocation>
        <location evidence="1 9">Cell membrane</location>
        <topology evidence="1 9">Multi-pass membrane protein</topology>
    </subcellularLocation>
</comment>
<evidence type="ECO:0000256" key="4">
    <source>
        <dbReference type="ARBA" id="ARBA00022475"/>
    </source>
</evidence>
<gene>
    <name evidence="11" type="ORF">AFA91_21550</name>
</gene>
<keyword evidence="5 9" id="KW-0812">Transmembrane</keyword>
<dbReference type="STRING" id="134601.AFA91_21550"/>
<sequence length="111" mass="11594">MRKWALLLGAVVVEVTATLSLRASQDHPLWLVPVVAGYVAAFVLLTLVLRAGMPVGVAYGIWGALGTASTAVLAAVLFGDPFTWPIVAGIGLIIAGVLLVEFGSHEREARS</sequence>
<keyword evidence="6 10" id="KW-1133">Transmembrane helix</keyword>
<evidence type="ECO:0000256" key="8">
    <source>
        <dbReference type="ARBA" id="ARBA00023251"/>
    </source>
</evidence>
<protein>
    <submittedName>
        <fullName evidence="11">Cation transporter</fullName>
    </submittedName>
</protein>
<evidence type="ECO:0000256" key="3">
    <source>
        <dbReference type="ARBA" id="ARBA00022448"/>
    </source>
</evidence>
<dbReference type="InterPro" id="IPR037185">
    <property type="entry name" value="EmrE-like"/>
</dbReference>
<evidence type="ECO:0000256" key="6">
    <source>
        <dbReference type="ARBA" id="ARBA00022989"/>
    </source>
</evidence>
<evidence type="ECO:0000256" key="9">
    <source>
        <dbReference type="RuleBase" id="RU003942"/>
    </source>
</evidence>
<dbReference type="RefSeq" id="WP_049746493.1">
    <property type="nucleotide sequence ID" value="NZ_CP012150.1"/>
</dbReference>
<dbReference type="InterPro" id="IPR045324">
    <property type="entry name" value="Small_multidrug_res"/>
</dbReference>
<dbReference type="AlphaFoldDB" id="A0A0K0X9D5"/>
<dbReference type="OrthoDB" id="3175079at2"/>
<evidence type="ECO:0000256" key="2">
    <source>
        <dbReference type="ARBA" id="ARBA00007822"/>
    </source>
</evidence>
<dbReference type="GO" id="GO:0005886">
    <property type="term" value="C:plasma membrane"/>
    <property type="evidence" value="ECO:0007669"/>
    <property type="project" value="UniProtKB-SubCell"/>
</dbReference>
<accession>A0A0K0X9D5</accession>
<keyword evidence="3" id="KW-0813">Transport</keyword>
<feature type="transmembrane region" description="Helical" evidence="10">
    <location>
        <begin position="56"/>
        <end position="78"/>
    </location>
</feature>
<dbReference type="SUPFAM" id="SSF103481">
    <property type="entry name" value="Multidrug resistance efflux transporter EmrE"/>
    <property type="match status" value="1"/>
</dbReference>
<proteinExistence type="inferred from homology"/>
<evidence type="ECO:0000256" key="5">
    <source>
        <dbReference type="ARBA" id="ARBA00022692"/>
    </source>
</evidence>